<gene>
    <name evidence="3" type="ORF">VTL71DRAFT_15117</name>
</gene>
<proteinExistence type="predicted"/>
<evidence type="ECO:0000313" key="3">
    <source>
        <dbReference type="EMBL" id="KAL2068779.1"/>
    </source>
</evidence>
<name>A0ABR4CHY4_9HELO</name>
<dbReference type="Pfam" id="PF20150">
    <property type="entry name" value="2EXR"/>
    <property type="match status" value="1"/>
</dbReference>
<protein>
    <recommendedName>
        <fullName evidence="2">2EXR domain-containing protein</fullName>
    </recommendedName>
</protein>
<accession>A0ABR4CHY4</accession>
<organism evidence="3 4">
    <name type="scientific">Oculimacula yallundae</name>
    <dbReference type="NCBI Taxonomy" id="86028"/>
    <lineage>
        <taxon>Eukaryota</taxon>
        <taxon>Fungi</taxon>
        <taxon>Dikarya</taxon>
        <taxon>Ascomycota</taxon>
        <taxon>Pezizomycotina</taxon>
        <taxon>Leotiomycetes</taxon>
        <taxon>Helotiales</taxon>
        <taxon>Ploettnerulaceae</taxon>
        <taxon>Oculimacula</taxon>
    </lineage>
</organism>
<dbReference type="PANTHER" id="PTHR35910:SF6">
    <property type="entry name" value="2EXR DOMAIN-CONTAINING PROTEIN"/>
    <property type="match status" value="1"/>
</dbReference>
<dbReference type="Proteomes" id="UP001595075">
    <property type="component" value="Unassembled WGS sequence"/>
</dbReference>
<evidence type="ECO:0000313" key="4">
    <source>
        <dbReference type="Proteomes" id="UP001595075"/>
    </source>
</evidence>
<dbReference type="EMBL" id="JAZHXI010000008">
    <property type="protein sequence ID" value="KAL2068779.1"/>
    <property type="molecule type" value="Genomic_DNA"/>
</dbReference>
<evidence type="ECO:0000259" key="2">
    <source>
        <dbReference type="Pfam" id="PF20150"/>
    </source>
</evidence>
<dbReference type="PANTHER" id="PTHR35910">
    <property type="entry name" value="2EXR DOMAIN-CONTAINING PROTEIN"/>
    <property type="match status" value="1"/>
</dbReference>
<feature type="compositionally biased region" description="Acidic residues" evidence="1">
    <location>
        <begin position="79"/>
        <end position="92"/>
    </location>
</feature>
<sequence>MAYVDSNSYTLGKDDFTWILDLPPPTPPEESSELESSDGGPSRSITNDYLTGAEQSSVLGSADGGASRAASHILLSDADADGDMDMGEDDNDDHIPSGSISPGSSRSIACELVEDDGSVHGSVAEELPIPDSSNRAFLGQNVDIEEHKLCKAAFRDAICRRLVFECRATGSTLPTLPYHLHRGLNLYLGPKIMRSSARSWWFRDHKTWTTGIAGTRLIRWFFQQKHARWYKEVLEWIFKGPAMAKLLELHKTEWATKKDARLVAWLHKADTPIVLKQINRQIVPIVRAADDFELTFALPKDNTVSEGTLHQVNQDAANHQKRATVILKDPAHPRPRFMKTLPLELREMIYGYVIEPRTIEIIFMTNEEAEAYAQSIRNRRIADDKARNPQPDIMVIDMDLTDTDYCQEKKQSAPQNFRFINTSTNKLVLHAINRETRHYALRRYTHIFKTQSNPTGLLFNFNLDFLACTMQYHRFINVRKWQFLGRKSFQEDIARIQNVAYLFISHFKELDRVKKGTPNARTFVTSFKALKQFIVTLHLEHVGICKHCNESGGASQANGDIQAAICFQSAKSDFEDLKQKMINEGKEWVAPELIYKTHCWRQRWNLALDDVKEKA</sequence>
<comment type="caution">
    <text evidence="3">The sequence shown here is derived from an EMBL/GenBank/DDBJ whole genome shotgun (WGS) entry which is preliminary data.</text>
</comment>
<feature type="region of interest" description="Disordered" evidence="1">
    <location>
        <begin position="79"/>
        <end position="104"/>
    </location>
</feature>
<feature type="compositionally biased region" description="Polar residues" evidence="1">
    <location>
        <begin position="43"/>
        <end position="59"/>
    </location>
</feature>
<dbReference type="InterPro" id="IPR045518">
    <property type="entry name" value="2EXR"/>
</dbReference>
<evidence type="ECO:0000256" key="1">
    <source>
        <dbReference type="SAM" id="MobiDB-lite"/>
    </source>
</evidence>
<feature type="domain" description="2EXR" evidence="2">
    <location>
        <begin position="340"/>
        <end position="466"/>
    </location>
</feature>
<reference evidence="3 4" key="1">
    <citation type="journal article" date="2024" name="Commun. Biol.">
        <title>Comparative genomic analysis of thermophilic fungi reveals convergent evolutionary adaptations and gene losses.</title>
        <authorList>
            <person name="Steindorff A.S."/>
            <person name="Aguilar-Pontes M.V."/>
            <person name="Robinson A.J."/>
            <person name="Andreopoulos B."/>
            <person name="LaButti K."/>
            <person name="Kuo A."/>
            <person name="Mondo S."/>
            <person name="Riley R."/>
            <person name="Otillar R."/>
            <person name="Haridas S."/>
            <person name="Lipzen A."/>
            <person name="Grimwood J."/>
            <person name="Schmutz J."/>
            <person name="Clum A."/>
            <person name="Reid I.D."/>
            <person name="Moisan M.C."/>
            <person name="Butler G."/>
            <person name="Nguyen T.T.M."/>
            <person name="Dewar K."/>
            <person name="Conant G."/>
            <person name="Drula E."/>
            <person name="Henrissat B."/>
            <person name="Hansel C."/>
            <person name="Singer S."/>
            <person name="Hutchinson M.I."/>
            <person name="de Vries R.P."/>
            <person name="Natvig D.O."/>
            <person name="Powell A.J."/>
            <person name="Tsang A."/>
            <person name="Grigoriev I.V."/>
        </authorList>
    </citation>
    <scope>NUCLEOTIDE SEQUENCE [LARGE SCALE GENOMIC DNA]</scope>
    <source>
        <strain evidence="3 4">CBS 494.80</strain>
    </source>
</reference>
<feature type="region of interest" description="Disordered" evidence="1">
    <location>
        <begin position="15"/>
        <end position="64"/>
    </location>
</feature>
<keyword evidence="4" id="KW-1185">Reference proteome</keyword>